<reference evidence="1 2" key="1">
    <citation type="submission" date="2017-09" db="EMBL/GenBank/DDBJ databases">
        <title>Mdr eskape-Ghana.</title>
        <authorList>
            <person name="Agyepong N."/>
            <person name="Janice J."/>
            <person name="Samuelsen O."/>
            <person name="Owusu-Ofori A."/>
            <person name="Sundsfjord A."/>
            <person name="Essack S."/>
            <person name="Pedersen T."/>
        </authorList>
    </citation>
    <scope>NUCLEOTIDE SEQUENCE [LARGE SCALE GENOMIC DNA]</scope>
    <source>
        <strain evidence="1 2">46</strain>
    </source>
</reference>
<evidence type="ECO:0008006" key="3">
    <source>
        <dbReference type="Google" id="ProtNLM"/>
    </source>
</evidence>
<evidence type="ECO:0000313" key="1">
    <source>
        <dbReference type="EMBL" id="PCM58478.1"/>
    </source>
</evidence>
<proteinExistence type="predicted"/>
<protein>
    <recommendedName>
        <fullName evidence="3">Apea-like HEPN domain-containing protein</fullName>
    </recommendedName>
</protein>
<name>A0A2A5MC55_9ENTR</name>
<dbReference type="EMBL" id="NXHG01000035">
    <property type="protein sequence ID" value="PCM58478.1"/>
    <property type="molecule type" value="Genomic_DNA"/>
</dbReference>
<accession>A0A2A5MC55</accession>
<evidence type="ECO:0000313" key="2">
    <source>
        <dbReference type="Proteomes" id="UP000217648"/>
    </source>
</evidence>
<organism evidence="1 2">
    <name type="scientific">Klebsiella quasipneumoniae</name>
    <dbReference type="NCBI Taxonomy" id="1463165"/>
    <lineage>
        <taxon>Bacteria</taxon>
        <taxon>Pseudomonadati</taxon>
        <taxon>Pseudomonadota</taxon>
        <taxon>Gammaproteobacteria</taxon>
        <taxon>Enterobacterales</taxon>
        <taxon>Enterobacteriaceae</taxon>
        <taxon>Klebsiella/Raoultella group</taxon>
        <taxon>Klebsiella</taxon>
        <taxon>Klebsiella pneumoniae complex</taxon>
    </lineage>
</organism>
<sequence length="178" mass="20370">MSEQDVGPARTPVEPLDAFVEPDFIALLCGIDPKSVMNFFFYFSRFEHALKIKNYKKLDRTRRYIVGADWNAFVSALNIPYPSGSDKIDEAVSFICTNPVKRQKENLTWEDAVPITQASFNYALLEVPKIRNNLFHGGKYKRPDKVRDTQLLNYSVVLIKACLHGDASLYREFLNTGK</sequence>
<gene>
    <name evidence="1" type="ORF">CP911_27335</name>
</gene>
<dbReference type="Proteomes" id="UP000217648">
    <property type="component" value="Unassembled WGS sequence"/>
</dbReference>
<dbReference type="AlphaFoldDB" id="A0A2A5MC55"/>
<dbReference type="RefSeq" id="WP_096834028.1">
    <property type="nucleotide sequence ID" value="NZ_NXHG01000035.1"/>
</dbReference>
<comment type="caution">
    <text evidence="1">The sequence shown here is derived from an EMBL/GenBank/DDBJ whole genome shotgun (WGS) entry which is preliminary data.</text>
</comment>